<evidence type="ECO:0000259" key="2">
    <source>
        <dbReference type="PROSITE" id="PS50943"/>
    </source>
</evidence>
<dbReference type="PANTHER" id="PTHR46797">
    <property type="entry name" value="HTH-TYPE TRANSCRIPTIONAL REGULATOR"/>
    <property type="match status" value="1"/>
</dbReference>
<dbReference type="AlphaFoldDB" id="A0A9X3F222"/>
<name>A0A9X3F222_9BACT</name>
<gene>
    <name evidence="3" type="ORF">OU798_02115</name>
</gene>
<dbReference type="Proteomes" id="UP001145087">
    <property type="component" value="Unassembled WGS sequence"/>
</dbReference>
<dbReference type="EMBL" id="JAPOHD010000005">
    <property type="protein sequence ID" value="MCY1719119.1"/>
    <property type="molecule type" value="Genomic_DNA"/>
</dbReference>
<dbReference type="Gene3D" id="1.10.260.40">
    <property type="entry name" value="lambda repressor-like DNA-binding domains"/>
    <property type="match status" value="1"/>
</dbReference>
<evidence type="ECO:0000313" key="4">
    <source>
        <dbReference type="Proteomes" id="UP001145087"/>
    </source>
</evidence>
<reference evidence="3" key="1">
    <citation type="submission" date="2022-11" db="EMBL/GenBank/DDBJ databases">
        <title>Marilongibacter aestuarii gen. nov., sp. nov., isolated from tidal flat sediment.</title>
        <authorList>
            <person name="Jiayan W."/>
        </authorList>
    </citation>
    <scope>NUCLEOTIDE SEQUENCE</scope>
    <source>
        <strain evidence="3">Z1-6</strain>
    </source>
</reference>
<keyword evidence="1" id="KW-0238">DNA-binding</keyword>
<dbReference type="PROSITE" id="PS50943">
    <property type="entry name" value="HTH_CROC1"/>
    <property type="match status" value="1"/>
</dbReference>
<proteinExistence type="predicted"/>
<accession>A0A9X3F222</accession>
<dbReference type="Pfam" id="PF01381">
    <property type="entry name" value="HTH_3"/>
    <property type="match status" value="1"/>
</dbReference>
<dbReference type="InterPro" id="IPR050807">
    <property type="entry name" value="TransReg_Diox_bact_type"/>
</dbReference>
<dbReference type="CDD" id="cd00093">
    <property type="entry name" value="HTH_XRE"/>
    <property type="match status" value="1"/>
</dbReference>
<evidence type="ECO:0000256" key="1">
    <source>
        <dbReference type="ARBA" id="ARBA00023125"/>
    </source>
</evidence>
<protein>
    <submittedName>
        <fullName evidence="3">Helix-turn-helix transcriptional regulator</fullName>
    </submittedName>
</protein>
<dbReference type="InterPro" id="IPR010982">
    <property type="entry name" value="Lambda_DNA-bd_dom_sf"/>
</dbReference>
<evidence type="ECO:0000313" key="3">
    <source>
        <dbReference type="EMBL" id="MCY1719119.1"/>
    </source>
</evidence>
<dbReference type="GO" id="GO:0003677">
    <property type="term" value="F:DNA binding"/>
    <property type="evidence" value="ECO:0007669"/>
    <property type="project" value="UniProtKB-KW"/>
</dbReference>
<dbReference type="GO" id="GO:0003700">
    <property type="term" value="F:DNA-binding transcription factor activity"/>
    <property type="evidence" value="ECO:0007669"/>
    <property type="project" value="TreeGrafter"/>
</dbReference>
<comment type="caution">
    <text evidence="3">The sequence shown here is derived from an EMBL/GenBank/DDBJ whole genome shotgun (WGS) entry which is preliminary data.</text>
</comment>
<sequence>MKKVAFFMPDTKTEHDTCLDKMEHSPKKVDVPIIGTEVDSQEVKTKVGQVVREVRKRRGLTLVELSEASTVSVSHLSEIEKGKRIPSIIVLKKIAKVLKVAVYYLLYKDLNIEDIPMEMRDKFEKFNETIDLLMEEIYF</sequence>
<dbReference type="GO" id="GO:0005829">
    <property type="term" value="C:cytosol"/>
    <property type="evidence" value="ECO:0007669"/>
    <property type="project" value="TreeGrafter"/>
</dbReference>
<dbReference type="RefSeq" id="WP_343331455.1">
    <property type="nucleotide sequence ID" value="NZ_JAPOHD010000005.1"/>
</dbReference>
<dbReference type="SMART" id="SM00530">
    <property type="entry name" value="HTH_XRE"/>
    <property type="match status" value="1"/>
</dbReference>
<feature type="domain" description="HTH cro/C1-type" evidence="2">
    <location>
        <begin position="51"/>
        <end position="105"/>
    </location>
</feature>
<dbReference type="SUPFAM" id="SSF47413">
    <property type="entry name" value="lambda repressor-like DNA-binding domains"/>
    <property type="match status" value="1"/>
</dbReference>
<dbReference type="PANTHER" id="PTHR46797:SF1">
    <property type="entry name" value="METHYLPHOSPHONATE SYNTHASE"/>
    <property type="match status" value="1"/>
</dbReference>
<keyword evidence="4" id="KW-1185">Reference proteome</keyword>
<organism evidence="3 4">
    <name type="scientific">Draconibacterium aestuarii</name>
    <dbReference type="NCBI Taxonomy" id="2998507"/>
    <lineage>
        <taxon>Bacteria</taxon>
        <taxon>Pseudomonadati</taxon>
        <taxon>Bacteroidota</taxon>
        <taxon>Bacteroidia</taxon>
        <taxon>Marinilabiliales</taxon>
        <taxon>Prolixibacteraceae</taxon>
        <taxon>Draconibacterium</taxon>
    </lineage>
</organism>
<dbReference type="InterPro" id="IPR001387">
    <property type="entry name" value="Cro/C1-type_HTH"/>
</dbReference>